<reference evidence="2 3" key="2">
    <citation type="journal article" date="2019" name="G3 (Bethesda)">
        <title>Hybrid Assembly of the Genome of the Entomopathogenic Nematode Steinernema carpocapsae Identifies the X-Chromosome.</title>
        <authorList>
            <person name="Serra L."/>
            <person name="Macchietto M."/>
            <person name="Macias-Munoz A."/>
            <person name="McGill C.J."/>
            <person name="Rodriguez I.M."/>
            <person name="Rodriguez B."/>
            <person name="Murad R."/>
            <person name="Mortazavi A."/>
        </authorList>
    </citation>
    <scope>NUCLEOTIDE SEQUENCE [LARGE SCALE GENOMIC DNA]</scope>
    <source>
        <strain evidence="2 3">ALL</strain>
    </source>
</reference>
<dbReference type="AlphaFoldDB" id="A0A4U5M5F5"/>
<keyword evidence="3" id="KW-1185">Reference proteome</keyword>
<evidence type="ECO:0000256" key="1">
    <source>
        <dbReference type="SAM" id="MobiDB-lite"/>
    </source>
</evidence>
<evidence type="ECO:0000313" key="2">
    <source>
        <dbReference type="EMBL" id="TKR64088.1"/>
    </source>
</evidence>
<proteinExistence type="predicted"/>
<evidence type="ECO:0000313" key="3">
    <source>
        <dbReference type="Proteomes" id="UP000298663"/>
    </source>
</evidence>
<dbReference type="EMBL" id="AZBU02000009">
    <property type="protein sequence ID" value="TKR64088.1"/>
    <property type="molecule type" value="Genomic_DNA"/>
</dbReference>
<sequence length="69" mass="8022">MKNGNDNYEKWTDRRNIERDDVADAVAVRFTPKKAKIALLAIANSDSRTVRRRRRTSRQQLIHAGKKTI</sequence>
<feature type="region of interest" description="Disordered" evidence="1">
    <location>
        <begin position="50"/>
        <end position="69"/>
    </location>
</feature>
<dbReference type="Proteomes" id="UP000298663">
    <property type="component" value="Unassembled WGS sequence"/>
</dbReference>
<gene>
    <name evidence="2" type="ORF">L596_024679</name>
</gene>
<name>A0A4U5M5F5_STECR</name>
<organism evidence="2 3">
    <name type="scientific">Steinernema carpocapsae</name>
    <name type="common">Entomopathogenic nematode</name>
    <dbReference type="NCBI Taxonomy" id="34508"/>
    <lineage>
        <taxon>Eukaryota</taxon>
        <taxon>Metazoa</taxon>
        <taxon>Ecdysozoa</taxon>
        <taxon>Nematoda</taxon>
        <taxon>Chromadorea</taxon>
        <taxon>Rhabditida</taxon>
        <taxon>Tylenchina</taxon>
        <taxon>Panagrolaimomorpha</taxon>
        <taxon>Strongyloidoidea</taxon>
        <taxon>Steinernematidae</taxon>
        <taxon>Steinernema</taxon>
    </lineage>
</organism>
<comment type="caution">
    <text evidence="2">The sequence shown here is derived from an EMBL/GenBank/DDBJ whole genome shotgun (WGS) entry which is preliminary data.</text>
</comment>
<protein>
    <submittedName>
        <fullName evidence="2">Uncharacterized protein</fullName>
    </submittedName>
</protein>
<reference evidence="2 3" key="1">
    <citation type="journal article" date="2015" name="Genome Biol.">
        <title>Comparative genomics of Steinernema reveals deeply conserved gene regulatory networks.</title>
        <authorList>
            <person name="Dillman A.R."/>
            <person name="Macchietto M."/>
            <person name="Porter C.F."/>
            <person name="Rogers A."/>
            <person name="Williams B."/>
            <person name="Antoshechkin I."/>
            <person name="Lee M.M."/>
            <person name="Goodwin Z."/>
            <person name="Lu X."/>
            <person name="Lewis E.E."/>
            <person name="Goodrich-Blair H."/>
            <person name="Stock S.P."/>
            <person name="Adams B.J."/>
            <person name="Sternberg P.W."/>
            <person name="Mortazavi A."/>
        </authorList>
    </citation>
    <scope>NUCLEOTIDE SEQUENCE [LARGE SCALE GENOMIC DNA]</scope>
    <source>
        <strain evidence="2 3">ALL</strain>
    </source>
</reference>
<accession>A0A4U5M5F5</accession>